<dbReference type="EMBL" id="JALBCA010000101">
    <property type="protein sequence ID" value="KAI2383039.1"/>
    <property type="molecule type" value="Genomic_DNA"/>
</dbReference>
<evidence type="ECO:0000313" key="1">
    <source>
        <dbReference type="EMBL" id="KAI2383039.1"/>
    </source>
</evidence>
<sequence>MSSPKQMNATHPDSALKGHASNILNVKASGRKSSLASSLQNFATRTFHALPRRRNEKDNDDAMEAPKLQYSSTKFHAPRSPSKLPVRRRRPTISTNALRFPSPTEIPPVPPLPEWASKSRIPTLTRISNPAQSGGRLGRMYIGISASPDINPPEITNRIGDTKSIVAYQDAKVFLSSTSADSQNKNEEMESSKWKEEENTKKQEIIGCGHRDSQTWRKRMLSFSGKQTPAMTAACTMQATFTGTGFSKSTFMAAPTPSCVLNMRESSSLTSSVSVPGGLQMMPSGAIQPRLGPSKSSCTVSRGASVKDNSHIKRNLPLPPIPVIPKSYSIGDIRLNNRPGKSQTRLSTHASVYPKSPTQAQVKRGSTISHVLSTPTKNIGTRRELGTAQNCYATAPCSSGHLNVAEALIDLIPPRKAEQSQHETRVSVSPATTVFREHQVQEAQPEQYWLGRISTLLNSFKYEEAFNESDPFLAVRAPSRTRLLKTWGIESMDEFHAKRAFAALEKACLTSEALNSFYFFKEAYQCKLMKPKFRAVGKKNTKQGGVDGRQTALWVGANTDQRANEERAETNEIC</sequence>
<gene>
    <name evidence="1" type="ORF">LOY88_005541</name>
</gene>
<comment type="caution">
    <text evidence="1">The sequence shown here is derived from an EMBL/GenBank/DDBJ whole genome shotgun (WGS) entry which is preliminary data.</text>
</comment>
<accession>A0ACB8URB5</accession>
<reference evidence="1" key="1">
    <citation type="journal article" date="2022" name="bioRxiv">
        <title>Population genetic analysis of Ophidiomyces ophidiicola, the causative agent of snake fungal disease, indicates recent introductions to the USA.</title>
        <authorList>
            <person name="Ladner J.T."/>
            <person name="Palmer J.M."/>
            <person name="Ettinger C.L."/>
            <person name="Stajich J.E."/>
            <person name="Farrell T.M."/>
            <person name="Glorioso B.M."/>
            <person name="Lawson B."/>
            <person name="Price S.J."/>
            <person name="Stengle A.G."/>
            <person name="Grear D.A."/>
            <person name="Lorch J.M."/>
        </authorList>
    </citation>
    <scope>NUCLEOTIDE SEQUENCE</scope>
    <source>
        <strain evidence="1">NWHC 24266-5</strain>
    </source>
</reference>
<protein>
    <submittedName>
        <fullName evidence="1">Uncharacterized protein</fullName>
    </submittedName>
</protein>
<proteinExistence type="predicted"/>
<name>A0ACB8URB5_9EURO</name>
<organism evidence="1">
    <name type="scientific">Ophidiomyces ophidiicola</name>
    <dbReference type="NCBI Taxonomy" id="1387563"/>
    <lineage>
        <taxon>Eukaryota</taxon>
        <taxon>Fungi</taxon>
        <taxon>Dikarya</taxon>
        <taxon>Ascomycota</taxon>
        <taxon>Pezizomycotina</taxon>
        <taxon>Eurotiomycetes</taxon>
        <taxon>Eurotiomycetidae</taxon>
        <taxon>Onygenales</taxon>
        <taxon>Onygenaceae</taxon>
        <taxon>Ophidiomyces</taxon>
    </lineage>
</organism>